<keyword evidence="10" id="KW-0902">Two-component regulatory system</keyword>
<dbReference type="InterPro" id="IPR036061">
    <property type="entry name" value="CheW-like_dom_sf"/>
</dbReference>
<gene>
    <name evidence="16" type="ORF">V5G21_01715</name>
</gene>
<dbReference type="PRINTS" id="PR00344">
    <property type="entry name" value="BCTRLSENSOR"/>
</dbReference>
<dbReference type="InterPro" id="IPR037006">
    <property type="entry name" value="CheA-like_homodim_sf"/>
</dbReference>
<dbReference type="PROSITE" id="PS50894">
    <property type="entry name" value="HPT"/>
    <property type="match status" value="1"/>
</dbReference>
<dbReference type="EMBL" id="CP144921">
    <property type="protein sequence ID" value="WWA30530.1"/>
    <property type="molecule type" value="Genomic_DNA"/>
</dbReference>
<dbReference type="RefSeq" id="WP_142237541.1">
    <property type="nucleotide sequence ID" value="NZ_CP144921.1"/>
</dbReference>
<dbReference type="SMART" id="SM00260">
    <property type="entry name" value="CheW"/>
    <property type="match status" value="1"/>
</dbReference>
<dbReference type="InterPro" id="IPR036097">
    <property type="entry name" value="HisK_dim/P_sf"/>
</dbReference>
<dbReference type="InterPro" id="IPR051315">
    <property type="entry name" value="Bact_Chemotaxis_CheA"/>
</dbReference>
<evidence type="ECO:0000313" key="17">
    <source>
        <dbReference type="Proteomes" id="UP001341136"/>
    </source>
</evidence>
<keyword evidence="7" id="KW-0547">Nucleotide-binding</keyword>
<dbReference type="Proteomes" id="UP001341136">
    <property type="component" value="Chromosome"/>
</dbReference>
<keyword evidence="17" id="KW-1185">Reference proteome</keyword>
<evidence type="ECO:0000256" key="1">
    <source>
        <dbReference type="ARBA" id="ARBA00000085"/>
    </source>
</evidence>
<evidence type="ECO:0000256" key="9">
    <source>
        <dbReference type="ARBA" id="ARBA00022840"/>
    </source>
</evidence>
<evidence type="ECO:0000256" key="12">
    <source>
        <dbReference type="SAM" id="MobiDB-lite"/>
    </source>
</evidence>
<evidence type="ECO:0000259" key="14">
    <source>
        <dbReference type="PROSITE" id="PS50851"/>
    </source>
</evidence>
<dbReference type="PROSITE" id="PS50851">
    <property type="entry name" value="CHEW"/>
    <property type="match status" value="1"/>
</dbReference>
<dbReference type="InterPro" id="IPR008207">
    <property type="entry name" value="Sig_transdc_His_kin_Hpt_dom"/>
</dbReference>
<feature type="domain" description="CheW-like" evidence="14">
    <location>
        <begin position="518"/>
        <end position="648"/>
    </location>
</feature>
<evidence type="ECO:0000256" key="6">
    <source>
        <dbReference type="ARBA" id="ARBA00022679"/>
    </source>
</evidence>
<evidence type="ECO:0000256" key="2">
    <source>
        <dbReference type="ARBA" id="ARBA00012438"/>
    </source>
</evidence>
<evidence type="ECO:0000256" key="3">
    <source>
        <dbReference type="ARBA" id="ARBA00021495"/>
    </source>
</evidence>
<dbReference type="Pfam" id="PF07194">
    <property type="entry name" value="P2"/>
    <property type="match status" value="1"/>
</dbReference>
<dbReference type="Gene3D" id="2.30.30.40">
    <property type="entry name" value="SH3 Domains"/>
    <property type="match status" value="1"/>
</dbReference>
<keyword evidence="4" id="KW-0145">Chemotaxis</keyword>
<feature type="region of interest" description="Disordered" evidence="12">
    <location>
        <begin position="238"/>
        <end position="266"/>
    </location>
</feature>
<evidence type="ECO:0000256" key="10">
    <source>
        <dbReference type="ARBA" id="ARBA00023012"/>
    </source>
</evidence>
<name>A0ABZ2CYV1_9BACI</name>
<dbReference type="Gene3D" id="3.30.70.1110">
    <property type="entry name" value="Histidine kinase CheA-like, P2 response regulator-binding domain"/>
    <property type="match status" value="1"/>
</dbReference>
<dbReference type="InterPro" id="IPR005467">
    <property type="entry name" value="His_kinase_dom"/>
</dbReference>
<dbReference type="InterPro" id="IPR036641">
    <property type="entry name" value="HPT_dom_sf"/>
</dbReference>
<dbReference type="InterPro" id="IPR004358">
    <property type="entry name" value="Sig_transdc_His_kin-like_C"/>
</dbReference>
<dbReference type="PROSITE" id="PS50109">
    <property type="entry name" value="HIS_KIN"/>
    <property type="match status" value="1"/>
</dbReference>
<dbReference type="Pfam" id="PF01584">
    <property type="entry name" value="CheW"/>
    <property type="match status" value="1"/>
</dbReference>
<feature type="domain" description="HPt" evidence="15">
    <location>
        <begin position="1"/>
        <end position="103"/>
    </location>
</feature>
<dbReference type="GO" id="GO:0004673">
    <property type="term" value="F:protein histidine kinase activity"/>
    <property type="evidence" value="ECO:0007669"/>
    <property type="project" value="UniProtKB-EC"/>
</dbReference>
<evidence type="ECO:0000256" key="11">
    <source>
        <dbReference type="PROSITE-ProRule" id="PRU00110"/>
    </source>
</evidence>
<dbReference type="InterPro" id="IPR036890">
    <property type="entry name" value="HATPase_C_sf"/>
</dbReference>
<dbReference type="CDD" id="cd00088">
    <property type="entry name" value="HPT"/>
    <property type="match status" value="1"/>
</dbReference>
<dbReference type="SMART" id="SM00073">
    <property type="entry name" value="HPT"/>
    <property type="match status" value="1"/>
</dbReference>
<dbReference type="Pfam" id="PF02518">
    <property type="entry name" value="HATPase_c"/>
    <property type="match status" value="1"/>
</dbReference>
<organism evidence="16 17">
    <name type="scientific">Shouchella rhizosphaerae</name>
    <dbReference type="NCBI Taxonomy" id="866786"/>
    <lineage>
        <taxon>Bacteria</taxon>
        <taxon>Bacillati</taxon>
        <taxon>Bacillota</taxon>
        <taxon>Bacilli</taxon>
        <taxon>Bacillales</taxon>
        <taxon>Bacillaceae</taxon>
        <taxon>Shouchella</taxon>
    </lineage>
</organism>
<dbReference type="InterPro" id="IPR002545">
    <property type="entry name" value="CheW-lke_dom"/>
</dbReference>
<dbReference type="SUPFAM" id="SSF47226">
    <property type="entry name" value="Histidine-containing phosphotransfer domain, HPT domain"/>
    <property type="match status" value="1"/>
</dbReference>
<evidence type="ECO:0000259" key="15">
    <source>
        <dbReference type="PROSITE" id="PS50894"/>
    </source>
</evidence>
<dbReference type="InterPro" id="IPR035891">
    <property type="entry name" value="CheY-binding_CheA"/>
</dbReference>
<evidence type="ECO:0000256" key="7">
    <source>
        <dbReference type="ARBA" id="ARBA00022741"/>
    </source>
</evidence>
<evidence type="ECO:0000313" key="16">
    <source>
        <dbReference type="EMBL" id="WWA30530.1"/>
    </source>
</evidence>
<reference evidence="16 17" key="1">
    <citation type="submission" date="2024-01" db="EMBL/GenBank/DDBJ databases">
        <title>Culturomics analysis of mouse respiratory tract.</title>
        <authorList>
            <person name="Phillips A.M."/>
            <person name="Collette N.M."/>
            <person name="Mageeney C.M."/>
            <person name="Sinha A."/>
            <person name="Hern K.E."/>
            <person name="Arkin A.P."/>
            <person name="Williams K.P."/>
            <person name="Branda S."/>
        </authorList>
    </citation>
    <scope>NUCLEOTIDE SEQUENCE [LARGE SCALE GENOMIC DNA]</scope>
    <source>
        <strain evidence="16 17">CP20</strain>
    </source>
</reference>
<evidence type="ECO:0000256" key="4">
    <source>
        <dbReference type="ARBA" id="ARBA00022500"/>
    </source>
</evidence>
<feature type="modified residue" description="Phosphohistidine" evidence="11">
    <location>
        <position position="46"/>
    </location>
</feature>
<accession>A0ABZ2CYV1</accession>
<evidence type="ECO:0000256" key="5">
    <source>
        <dbReference type="ARBA" id="ARBA00022553"/>
    </source>
</evidence>
<dbReference type="InterPro" id="IPR037052">
    <property type="entry name" value="CheA-like_P2_sf"/>
</dbReference>
<keyword evidence="5 11" id="KW-0597">Phosphoprotein</keyword>
<dbReference type="InterPro" id="IPR004105">
    <property type="entry name" value="CheA-like_dim"/>
</dbReference>
<dbReference type="Gene3D" id="1.10.287.560">
    <property type="entry name" value="Histidine kinase CheA-like, homodimeric domain"/>
    <property type="match status" value="1"/>
</dbReference>
<dbReference type="CDD" id="cd16916">
    <property type="entry name" value="HATPase_CheA-like"/>
    <property type="match status" value="1"/>
</dbReference>
<keyword evidence="9" id="KW-0067">ATP-binding</keyword>
<comment type="catalytic activity">
    <reaction evidence="1">
        <text>ATP + protein L-histidine = ADP + protein N-phospho-L-histidine.</text>
        <dbReference type="EC" id="2.7.13.3"/>
    </reaction>
</comment>
<dbReference type="InterPro" id="IPR003594">
    <property type="entry name" value="HATPase_dom"/>
</dbReference>
<sequence length="648" mass="70845">MTQYDYIGMFLEEADEHLQAMNAKLLQLEQDPFDKDAIAEIFRSAHTLKGMSATMGFNAMAELTHSLENLLDAMRDGNIEAGAGEIDLLFDAVEYLEASVSHVRNTGGELEEANGLRDTFAQLLGQERKSANEVAASLDTDTHAVMDQAVQDGVPVQVIHVEIDDNAALKGVRAFMVASEAAQFGELIHTEPSREELEEGKFASGFTLTAATTLPDSDIKKRLEGISEVKQVTVTAYKPQKKADKAKSQTAKAPSEKGAGAKGEQAQQKTIRVNVEKLDSLMYLFEELVVEKGRLELVANSLQTDELTNVFEKVSRITSHLQEVMLSVRLMPLEPVFSRFPRMVRKVSKEIGKQIRFVIEGETTELDRAIIDEIGDPLLHLLRNSIDHGIEEPAVRQKSGKNPEGLIVLRAFYSGSHVVIEIEDDGAGIKQEKVLKKAIENELITAAEAEKMASDEINNLLFAPGFSTANEVTDLSGRGVGLDVVKSTFSAMGGEIAVSSKEGEGTRFSISLPLTVSIIDAMMVELGSDIYAFPIANIAETAYVQKSELKQADGQSLFEWRGQLVPLVSLNEQFGLPEKEDEQELAVLMLYRNQTLMAVKVDRFIGKQEVVLKPLGSLLKGTKGISGGTILGDGTIALIVDIALFFNN</sequence>
<feature type="domain" description="Histidine kinase" evidence="13">
    <location>
        <begin position="295"/>
        <end position="516"/>
    </location>
</feature>
<dbReference type="Pfam" id="PF01627">
    <property type="entry name" value="Hpt"/>
    <property type="match status" value="1"/>
</dbReference>
<dbReference type="SMART" id="SM01231">
    <property type="entry name" value="H-kinase_dim"/>
    <property type="match status" value="1"/>
</dbReference>
<dbReference type="Gene3D" id="1.20.120.160">
    <property type="entry name" value="HPT domain"/>
    <property type="match status" value="1"/>
</dbReference>
<keyword evidence="6 16" id="KW-0808">Transferase</keyword>
<keyword evidence="8" id="KW-0418">Kinase</keyword>
<dbReference type="SUPFAM" id="SSF47384">
    <property type="entry name" value="Homodimeric domain of signal transducing histidine kinase"/>
    <property type="match status" value="1"/>
</dbReference>
<dbReference type="CDD" id="cd00731">
    <property type="entry name" value="CheA_reg"/>
    <property type="match status" value="1"/>
</dbReference>
<dbReference type="PANTHER" id="PTHR43395:SF1">
    <property type="entry name" value="CHEMOTAXIS PROTEIN CHEA"/>
    <property type="match status" value="1"/>
</dbReference>
<dbReference type="SUPFAM" id="SSF55052">
    <property type="entry name" value="CheY-binding domain of CheA"/>
    <property type="match status" value="1"/>
</dbReference>
<dbReference type="Pfam" id="PF02895">
    <property type="entry name" value="H-kinase_dim"/>
    <property type="match status" value="1"/>
</dbReference>
<protein>
    <recommendedName>
        <fullName evidence="3">Chemotaxis protein CheA</fullName>
        <ecNumber evidence="2">2.7.13.3</ecNumber>
    </recommendedName>
</protein>
<dbReference type="InterPro" id="IPR010808">
    <property type="entry name" value="CheA_P2-bd"/>
</dbReference>
<evidence type="ECO:0000256" key="8">
    <source>
        <dbReference type="ARBA" id="ARBA00022777"/>
    </source>
</evidence>
<dbReference type="EC" id="2.7.13.3" evidence="2"/>
<evidence type="ECO:0000259" key="13">
    <source>
        <dbReference type="PROSITE" id="PS50109"/>
    </source>
</evidence>
<dbReference type="SUPFAM" id="SSF50341">
    <property type="entry name" value="CheW-like"/>
    <property type="match status" value="1"/>
</dbReference>
<dbReference type="SMART" id="SM00387">
    <property type="entry name" value="HATPase_c"/>
    <property type="match status" value="1"/>
</dbReference>
<dbReference type="PANTHER" id="PTHR43395">
    <property type="entry name" value="SENSOR HISTIDINE KINASE CHEA"/>
    <property type="match status" value="1"/>
</dbReference>
<dbReference type="Gene3D" id="3.30.565.10">
    <property type="entry name" value="Histidine kinase-like ATPase, C-terminal domain"/>
    <property type="match status" value="1"/>
</dbReference>
<dbReference type="SUPFAM" id="SSF55874">
    <property type="entry name" value="ATPase domain of HSP90 chaperone/DNA topoisomerase II/histidine kinase"/>
    <property type="match status" value="1"/>
</dbReference>
<proteinExistence type="predicted"/>